<dbReference type="Proteomes" id="UP000199017">
    <property type="component" value="Unassembled WGS sequence"/>
</dbReference>
<dbReference type="EMBL" id="FNDU01000001">
    <property type="protein sequence ID" value="SDH44778.1"/>
    <property type="molecule type" value="Genomic_DNA"/>
</dbReference>
<accession>A0A1G8CHA4</accession>
<feature type="domain" description="Thioesterase" evidence="1">
    <location>
        <begin position="1"/>
        <end position="40"/>
    </location>
</feature>
<dbReference type="Pfam" id="PF03061">
    <property type="entry name" value="4HBT"/>
    <property type="match status" value="1"/>
</dbReference>
<evidence type="ECO:0000313" key="3">
    <source>
        <dbReference type="Proteomes" id="UP000199017"/>
    </source>
</evidence>
<keyword evidence="2" id="KW-0378">Hydrolase</keyword>
<organism evidence="2 3">
    <name type="scientific">Alteribacillus bidgolensis</name>
    <dbReference type="NCBI Taxonomy" id="930129"/>
    <lineage>
        <taxon>Bacteria</taxon>
        <taxon>Bacillati</taxon>
        <taxon>Bacillota</taxon>
        <taxon>Bacilli</taxon>
        <taxon>Bacillales</taxon>
        <taxon>Bacillaceae</taxon>
        <taxon>Alteribacillus</taxon>
    </lineage>
</organism>
<keyword evidence="3" id="KW-1185">Reference proteome</keyword>
<dbReference type="GO" id="GO:0016787">
    <property type="term" value="F:hydrolase activity"/>
    <property type="evidence" value="ECO:0007669"/>
    <property type="project" value="UniProtKB-KW"/>
</dbReference>
<dbReference type="SUPFAM" id="SSF54637">
    <property type="entry name" value="Thioesterase/thiol ester dehydrase-isomerase"/>
    <property type="match status" value="1"/>
</dbReference>
<gene>
    <name evidence="2" type="ORF">SAMN05216352_101320</name>
</gene>
<evidence type="ECO:0000259" key="1">
    <source>
        <dbReference type="Pfam" id="PF03061"/>
    </source>
</evidence>
<dbReference type="RefSeq" id="WP_245917753.1">
    <property type="nucleotide sequence ID" value="NZ_FNDU01000001.1"/>
</dbReference>
<name>A0A1G8CHA4_9BACI</name>
<protein>
    <submittedName>
        <fullName evidence="2">Acyl-CoA thioester hydrolase</fullName>
    </submittedName>
</protein>
<sequence>MNVDFVGQLFYGEPVQVKTWINNVRNSSFEIYEEIHQRGEVCAKGSLRMLILILISKKASRSLNT</sequence>
<proteinExistence type="predicted"/>
<dbReference type="AlphaFoldDB" id="A0A1G8CHA4"/>
<evidence type="ECO:0000313" key="2">
    <source>
        <dbReference type="EMBL" id="SDH44778.1"/>
    </source>
</evidence>
<dbReference type="STRING" id="930129.SAMN05216352_101320"/>
<dbReference type="Gene3D" id="3.10.129.10">
    <property type="entry name" value="Hotdog Thioesterase"/>
    <property type="match status" value="1"/>
</dbReference>
<dbReference type="InterPro" id="IPR029069">
    <property type="entry name" value="HotDog_dom_sf"/>
</dbReference>
<dbReference type="InterPro" id="IPR006683">
    <property type="entry name" value="Thioestr_dom"/>
</dbReference>
<reference evidence="2 3" key="1">
    <citation type="submission" date="2016-10" db="EMBL/GenBank/DDBJ databases">
        <authorList>
            <person name="de Groot N.N."/>
        </authorList>
    </citation>
    <scope>NUCLEOTIDE SEQUENCE [LARGE SCALE GENOMIC DNA]</scope>
    <source>
        <strain evidence="3">P4B,CCM 7963,CECT 7998,DSM 25260,IBRC-M 10614,KCTC 13821</strain>
    </source>
</reference>